<evidence type="ECO:0000256" key="2">
    <source>
        <dbReference type="SAM" id="Phobius"/>
    </source>
</evidence>
<sequence>MISPFRRDVVVTGFVLAIPVFLLGLRGDLSLDDVTIRLLWCLGAGWVAVALVRWASTPPSPRRGPGAAGPPEDSAAPAGGAVG</sequence>
<feature type="transmembrane region" description="Helical" evidence="2">
    <location>
        <begin position="37"/>
        <end position="55"/>
    </location>
</feature>
<feature type="transmembrane region" description="Helical" evidence="2">
    <location>
        <begin position="9"/>
        <end position="25"/>
    </location>
</feature>
<feature type="region of interest" description="Disordered" evidence="1">
    <location>
        <begin position="58"/>
        <end position="83"/>
    </location>
</feature>
<dbReference type="RefSeq" id="WP_188959579.1">
    <property type="nucleotide sequence ID" value="NZ_BAABJU010000021.1"/>
</dbReference>
<dbReference type="EMBL" id="JAAMPA010000001">
    <property type="protein sequence ID" value="NIH65872.1"/>
    <property type="molecule type" value="Genomic_DNA"/>
</dbReference>
<keyword evidence="6" id="KW-1185">Reference proteome</keyword>
<proteinExistence type="predicted"/>
<reference evidence="3" key="1">
    <citation type="journal article" date="2014" name="Int. J. Syst. Evol. Microbiol.">
        <title>Complete genome of a new Firmicutes species belonging to the dominant human colonic microbiota ('Ruminococcus bicirculans') reveals two chromosomes and a selective capacity to utilize plant glucans.</title>
        <authorList>
            <consortium name="NISC Comparative Sequencing Program"/>
            <person name="Wegmann U."/>
            <person name="Louis P."/>
            <person name="Goesmann A."/>
            <person name="Henrissat B."/>
            <person name="Duncan S.H."/>
            <person name="Flint H.J."/>
        </authorList>
    </citation>
    <scope>NUCLEOTIDE SEQUENCE</scope>
    <source>
        <strain evidence="3">CGMCC 4.5581</strain>
    </source>
</reference>
<evidence type="ECO:0000313" key="5">
    <source>
        <dbReference type="Proteomes" id="UP000552836"/>
    </source>
</evidence>
<keyword evidence="2" id="KW-0812">Transmembrane</keyword>
<dbReference type="AlphaFoldDB" id="A0A846LIP0"/>
<name>A0A846LIP0_9ACTN</name>
<protein>
    <submittedName>
        <fullName evidence="4">Uncharacterized protein</fullName>
    </submittedName>
</protein>
<organism evidence="4 5">
    <name type="scientific">Modestobacter marinus</name>
    <dbReference type="NCBI Taxonomy" id="477641"/>
    <lineage>
        <taxon>Bacteria</taxon>
        <taxon>Bacillati</taxon>
        <taxon>Actinomycetota</taxon>
        <taxon>Actinomycetes</taxon>
        <taxon>Geodermatophilales</taxon>
        <taxon>Geodermatophilaceae</taxon>
        <taxon>Modestobacter</taxon>
    </lineage>
</organism>
<evidence type="ECO:0000313" key="3">
    <source>
        <dbReference type="EMBL" id="GGL67719.1"/>
    </source>
</evidence>
<reference evidence="3" key="4">
    <citation type="submission" date="2024-05" db="EMBL/GenBank/DDBJ databases">
        <authorList>
            <person name="Sun Q."/>
            <person name="Zhou Y."/>
        </authorList>
    </citation>
    <scope>NUCLEOTIDE SEQUENCE</scope>
    <source>
        <strain evidence="3">CGMCC 4.5581</strain>
    </source>
</reference>
<keyword evidence="2" id="KW-0472">Membrane</keyword>
<dbReference type="EMBL" id="BMMI01000004">
    <property type="protein sequence ID" value="GGL67719.1"/>
    <property type="molecule type" value="Genomic_DNA"/>
</dbReference>
<gene>
    <name evidence="4" type="ORF">FB380_000318</name>
    <name evidence="3" type="ORF">GCM10011589_25110</name>
</gene>
<keyword evidence="2" id="KW-1133">Transmembrane helix</keyword>
<dbReference type="Proteomes" id="UP000552836">
    <property type="component" value="Unassembled WGS sequence"/>
</dbReference>
<reference evidence="6" key="2">
    <citation type="journal article" date="2019" name="Int. J. Syst. Evol. Microbiol.">
        <title>The Global Catalogue of Microorganisms (GCM) 10K type strain sequencing project: providing services to taxonomists for standard genome sequencing and annotation.</title>
        <authorList>
            <consortium name="The Broad Institute Genomics Platform"/>
            <consortium name="The Broad Institute Genome Sequencing Center for Infectious Disease"/>
            <person name="Wu L."/>
            <person name="Ma J."/>
        </authorList>
    </citation>
    <scope>NUCLEOTIDE SEQUENCE [LARGE SCALE GENOMIC DNA]</scope>
    <source>
        <strain evidence="6">CGMCC 4.5581</strain>
    </source>
</reference>
<dbReference type="Proteomes" id="UP000648663">
    <property type="component" value="Unassembled WGS sequence"/>
</dbReference>
<reference evidence="4 5" key="3">
    <citation type="submission" date="2020-02" db="EMBL/GenBank/DDBJ databases">
        <title>Sequencing the genomes of 1000 actinobacteria strains.</title>
        <authorList>
            <person name="Klenk H.-P."/>
        </authorList>
    </citation>
    <scope>NUCLEOTIDE SEQUENCE [LARGE SCALE GENOMIC DNA]</scope>
    <source>
        <strain evidence="4 5">DSM 45201</strain>
    </source>
</reference>
<accession>A0A846LIP0</accession>
<evidence type="ECO:0000256" key="1">
    <source>
        <dbReference type="SAM" id="MobiDB-lite"/>
    </source>
</evidence>
<evidence type="ECO:0000313" key="6">
    <source>
        <dbReference type="Proteomes" id="UP000648663"/>
    </source>
</evidence>
<evidence type="ECO:0000313" key="4">
    <source>
        <dbReference type="EMBL" id="NIH65872.1"/>
    </source>
</evidence>
<comment type="caution">
    <text evidence="4">The sequence shown here is derived from an EMBL/GenBank/DDBJ whole genome shotgun (WGS) entry which is preliminary data.</text>
</comment>